<evidence type="ECO:0000313" key="1">
    <source>
        <dbReference type="EMBL" id="CCJ34098.1"/>
    </source>
</evidence>
<sequence>MQIRKINLTKTNNISPSNKTKVDSDFSSALDLANKEQTEGQLQKLLNEIDILGKRLIATRSLEDAKRYKLKVQEYLSFVIKNAYILKREVGPYNYGIHIKIEVINSKIDELTRGLIESQRDIINLADRIEEIKGLLIDVYK</sequence>
<evidence type="ECO:0008006" key="3">
    <source>
        <dbReference type="Google" id="ProtNLM"/>
    </source>
</evidence>
<dbReference type="InterPro" id="IPR024042">
    <property type="entry name" value="TM1646-like_dom_sf"/>
</dbReference>
<dbReference type="Proteomes" id="UP000007652">
    <property type="component" value="Unassembled WGS sequence"/>
</dbReference>
<organism evidence="1 2">
    <name type="scientific">Caloramator australicus RC3</name>
    <dbReference type="NCBI Taxonomy" id="857293"/>
    <lineage>
        <taxon>Bacteria</taxon>
        <taxon>Bacillati</taxon>
        <taxon>Bacillota</taxon>
        <taxon>Clostridia</taxon>
        <taxon>Eubacteriales</taxon>
        <taxon>Clostridiaceae</taxon>
        <taxon>Caloramator</taxon>
    </lineage>
</organism>
<dbReference type="eggNOG" id="COG1728">
    <property type="taxonomic scope" value="Bacteria"/>
</dbReference>
<evidence type="ECO:0000313" key="2">
    <source>
        <dbReference type="Proteomes" id="UP000007652"/>
    </source>
</evidence>
<dbReference type="RefSeq" id="WP_008909355.1">
    <property type="nucleotide sequence ID" value="NZ_CAKP01000105.1"/>
</dbReference>
<reference evidence="1 2" key="1">
    <citation type="journal article" date="2011" name="J. Bacteriol.">
        <title>Draft genome sequence of Caloramator australicus strain RC3T, a thermoanaerobe from the Great Artesian Basin of Australia.</title>
        <authorList>
            <person name="Ogg C.D."/>
            <person name="Patel B.K.C."/>
        </authorList>
    </citation>
    <scope>NUCLEOTIDE SEQUENCE [LARGE SCALE GENOMIC DNA]</scope>
    <source>
        <strain evidence="1 2">RC3</strain>
    </source>
</reference>
<name>I7LJZ8_9CLOT</name>
<dbReference type="SUPFAM" id="SSF158397">
    <property type="entry name" value="TM1646-like"/>
    <property type="match status" value="1"/>
</dbReference>
<proteinExistence type="predicted"/>
<protein>
    <recommendedName>
        <fullName evidence="3">DUF327 domain-containing protein</fullName>
    </recommendedName>
</protein>
<dbReference type="InterPro" id="IPR005585">
    <property type="entry name" value="DUF327"/>
</dbReference>
<accession>I7LJZ8</accession>
<dbReference type="EMBL" id="CAKP01000105">
    <property type="protein sequence ID" value="CCJ34098.1"/>
    <property type="molecule type" value="Genomic_DNA"/>
</dbReference>
<dbReference type="Pfam" id="PF03885">
    <property type="entry name" value="DUF327"/>
    <property type="match status" value="1"/>
</dbReference>
<dbReference type="Gene3D" id="1.20.120.490">
    <property type="entry name" value="Hypothetical protein TM1646-like domain"/>
    <property type="match status" value="1"/>
</dbReference>
<dbReference type="STRING" id="857293.CAAU_2014"/>
<dbReference type="AlphaFoldDB" id="I7LJZ8"/>
<comment type="caution">
    <text evidence="1">The sequence shown here is derived from an EMBL/GenBank/DDBJ whole genome shotgun (WGS) entry which is preliminary data.</text>
</comment>
<gene>
    <name evidence="1" type="ORF">CAAU_2014</name>
</gene>
<keyword evidence="2" id="KW-1185">Reference proteome</keyword>